<dbReference type="PANTHER" id="PTHR38011:SF11">
    <property type="entry name" value="2,5-DIAMINO-6-RIBOSYLAMINO-4(3H)-PYRIMIDINONE 5'-PHOSPHATE REDUCTASE"/>
    <property type="match status" value="1"/>
</dbReference>
<proteinExistence type="predicted"/>
<evidence type="ECO:0000259" key="1">
    <source>
        <dbReference type="Pfam" id="PF01872"/>
    </source>
</evidence>
<dbReference type="InterPro" id="IPR024072">
    <property type="entry name" value="DHFR-like_dom_sf"/>
</dbReference>
<feature type="domain" description="Bacterial bifunctional deaminase-reductase C-terminal" evidence="1">
    <location>
        <begin position="2"/>
        <end position="177"/>
    </location>
</feature>
<evidence type="ECO:0000313" key="2">
    <source>
        <dbReference type="EMBL" id="MFC5752142.1"/>
    </source>
</evidence>
<dbReference type="RefSeq" id="WP_378288100.1">
    <property type="nucleotide sequence ID" value="NZ_JBHSON010000081.1"/>
</dbReference>
<dbReference type="EMBL" id="JBHSON010000081">
    <property type="protein sequence ID" value="MFC5752142.1"/>
    <property type="molecule type" value="Genomic_DNA"/>
</dbReference>
<dbReference type="Proteomes" id="UP001596074">
    <property type="component" value="Unassembled WGS sequence"/>
</dbReference>
<reference evidence="3" key="1">
    <citation type="journal article" date="2019" name="Int. J. Syst. Evol. Microbiol.">
        <title>The Global Catalogue of Microorganisms (GCM) 10K type strain sequencing project: providing services to taxonomists for standard genome sequencing and annotation.</title>
        <authorList>
            <consortium name="The Broad Institute Genomics Platform"/>
            <consortium name="The Broad Institute Genome Sequencing Center for Infectious Disease"/>
            <person name="Wu L."/>
            <person name="Ma J."/>
        </authorList>
    </citation>
    <scope>NUCLEOTIDE SEQUENCE [LARGE SCALE GENOMIC DNA]</scope>
    <source>
        <strain evidence="3">KCTC 42087</strain>
    </source>
</reference>
<dbReference type="SUPFAM" id="SSF53597">
    <property type="entry name" value="Dihydrofolate reductase-like"/>
    <property type="match status" value="1"/>
</dbReference>
<dbReference type="Pfam" id="PF01872">
    <property type="entry name" value="RibD_C"/>
    <property type="match status" value="1"/>
</dbReference>
<accession>A0ABW1ABJ9</accession>
<dbReference type="InterPro" id="IPR002734">
    <property type="entry name" value="RibDG_C"/>
</dbReference>
<dbReference type="Gene3D" id="3.40.430.10">
    <property type="entry name" value="Dihydrofolate Reductase, subunit A"/>
    <property type="match status" value="1"/>
</dbReference>
<keyword evidence="3" id="KW-1185">Reference proteome</keyword>
<protein>
    <submittedName>
        <fullName evidence="2">Dihydrofolate reductase family protein</fullName>
    </submittedName>
</protein>
<dbReference type="InterPro" id="IPR050765">
    <property type="entry name" value="Riboflavin_Biosynth_HTPR"/>
</dbReference>
<name>A0ABW1ABJ9_9ACTN</name>
<organism evidence="2 3">
    <name type="scientific">Actinomadura rugatobispora</name>
    <dbReference type="NCBI Taxonomy" id="1994"/>
    <lineage>
        <taxon>Bacteria</taxon>
        <taxon>Bacillati</taxon>
        <taxon>Actinomycetota</taxon>
        <taxon>Actinomycetes</taxon>
        <taxon>Streptosporangiales</taxon>
        <taxon>Thermomonosporaceae</taxon>
        <taxon>Actinomadura</taxon>
    </lineage>
</organism>
<gene>
    <name evidence="2" type="ORF">ACFPZN_41585</name>
</gene>
<dbReference type="PANTHER" id="PTHR38011">
    <property type="entry name" value="DIHYDROFOLATE REDUCTASE FAMILY PROTEIN (AFU_ORTHOLOGUE AFUA_8G06820)"/>
    <property type="match status" value="1"/>
</dbReference>
<evidence type="ECO:0000313" key="3">
    <source>
        <dbReference type="Proteomes" id="UP001596074"/>
    </source>
</evidence>
<sequence>MRKIINSTYISLDGVIEDPHLWTMDYFDEDAQRYAHDLLFSCDALIAGRETYVAFAETWPHMEEQTGDFGVRMNTIPKYAVSTTLEKGEWNNTTIIKDNVAEEVRRLKEQPGQNILQYGFGSVSRLLVENGLLDELRLWIHPVIVGTGNTADLLTTDGFGATFELADTTTFGSGVIVATYRPAPKKEDA</sequence>
<comment type="caution">
    <text evidence="2">The sequence shown here is derived from an EMBL/GenBank/DDBJ whole genome shotgun (WGS) entry which is preliminary data.</text>
</comment>